<accession>A0A834L8F7</accession>
<evidence type="ECO:0000256" key="2">
    <source>
        <dbReference type="SAM" id="MobiDB-lite"/>
    </source>
</evidence>
<sequence length="291" mass="30974">MWEGTISRCSIRCVCNFEKADGPYNYILHGAHDGSPNVQHDEFSGGATVESQLGGSEGFNSHITGLAITAPLEVKGNFQKVDCVGDVNLFQVRLSSSIGLSFGEELRCTASIPFDDPSYLRDFATSMRSSLGHGSVSASSSCGRELSSLAERLFGLDCARSSRSRNVDATRSTSKSDTGTNPKHQRTGSSPSGTSSHAFRGLGPATGMHEEKMEAHVQHEIVNVTDAATQKHLVVSQSTGDDTCSEVECNYRCETMIASTFELSAHALNTHSGESSDSSFSNVENSGLCGN</sequence>
<keyword evidence="5" id="KW-1185">Reference proteome</keyword>
<feature type="compositionally biased region" description="Polar residues" evidence="2">
    <location>
        <begin position="167"/>
        <end position="197"/>
    </location>
</feature>
<keyword evidence="1" id="KW-0862">Zinc</keyword>
<dbReference type="PROSITE" id="PS00028">
    <property type="entry name" value="ZINC_FINGER_C2H2_1"/>
    <property type="match status" value="1"/>
</dbReference>
<evidence type="ECO:0000313" key="5">
    <source>
        <dbReference type="Proteomes" id="UP000626092"/>
    </source>
</evidence>
<dbReference type="EMBL" id="WJXA01000012">
    <property type="protein sequence ID" value="KAF7123560.1"/>
    <property type="molecule type" value="Genomic_DNA"/>
</dbReference>
<organism evidence="4 5">
    <name type="scientific">Rhododendron simsii</name>
    <name type="common">Sims's rhododendron</name>
    <dbReference type="NCBI Taxonomy" id="118357"/>
    <lineage>
        <taxon>Eukaryota</taxon>
        <taxon>Viridiplantae</taxon>
        <taxon>Streptophyta</taxon>
        <taxon>Embryophyta</taxon>
        <taxon>Tracheophyta</taxon>
        <taxon>Spermatophyta</taxon>
        <taxon>Magnoliopsida</taxon>
        <taxon>eudicotyledons</taxon>
        <taxon>Gunneridae</taxon>
        <taxon>Pentapetalae</taxon>
        <taxon>asterids</taxon>
        <taxon>Ericales</taxon>
        <taxon>Ericaceae</taxon>
        <taxon>Ericoideae</taxon>
        <taxon>Rhodoreae</taxon>
        <taxon>Rhododendron</taxon>
    </lineage>
</organism>
<dbReference type="PROSITE" id="PS50157">
    <property type="entry name" value="ZINC_FINGER_C2H2_2"/>
    <property type="match status" value="1"/>
</dbReference>
<feature type="compositionally biased region" description="Low complexity" evidence="2">
    <location>
        <begin position="272"/>
        <end position="291"/>
    </location>
</feature>
<dbReference type="Proteomes" id="UP000626092">
    <property type="component" value="Unassembled WGS sequence"/>
</dbReference>
<evidence type="ECO:0000259" key="3">
    <source>
        <dbReference type="PROSITE" id="PS50157"/>
    </source>
</evidence>
<name>A0A834L8F7_RHOSS</name>
<keyword evidence="1" id="KW-0479">Metal-binding</keyword>
<keyword evidence="1" id="KW-0863">Zinc-finger</keyword>
<dbReference type="OrthoDB" id="10396056at2759"/>
<reference evidence="4" key="1">
    <citation type="submission" date="2019-11" db="EMBL/GenBank/DDBJ databases">
        <authorList>
            <person name="Liu Y."/>
            <person name="Hou J."/>
            <person name="Li T.-Q."/>
            <person name="Guan C.-H."/>
            <person name="Wu X."/>
            <person name="Wu H.-Z."/>
            <person name="Ling F."/>
            <person name="Zhang R."/>
            <person name="Shi X.-G."/>
            <person name="Ren J.-P."/>
            <person name="Chen E.-F."/>
            <person name="Sun J.-M."/>
        </authorList>
    </citation>
    <scope>NUCLEOTIDE SEQUENCE</scope>
    <source>
        <strain evidence="4">Adult_tree_wgs_1</strain>
        <tissue evidence="4">Leaves</tissue>
    </source>
</reference>
<dbReference type="InterPro" id="IPR013087">
    <property type="entry name" value="Znf_C2H2_type"/>
</dbReference>
<dbReference type="AlphaFoldDB" id="A0A834L8F7"/>
<comment type="caution">
    <text evidence="4">The sequence shown here is derived from an EMBL/GenBank/DDBJ whole genome shotgun (WGS) entry which is preliminary data.</text>
</comment>
<protein>
    <recommendedName>
        <fullName evidence="3">C2H2-type domain-containing protein</fullName>
    </recommendedName>
</protein>
<feature type="region of interest" description="Disordered" evidence="2">
    <location>
        <begin position="270"/>
        <end position="291"/>
    </location>
</feature>
<feature type="region of interest" description="Disordered" evidence="2">
    <location>
        <begin position="165"/>
        <end position="204"/>
    </location>
</feature>
<feature type="domain" description="C2H2-type" evidence="3">
    <location>
        <begin position="247"/>
        <end position="276"/>
    </location>
</feature>
<dbReference type="GO" id="GO:0008270">
    <property type="term" value="F:zinc ion binding"/>
    <property type="evidence" value="ECO:0007669"/>
    <property type="project" value="UniProtKB-KW"/>
</dbReference>
<gene>
    <name evidence="4" type="ORF">RHSIM_Rhsim12G0030600</name>
</gene>
<evidence type="ECO:0000313" key="4">
    <source>
        <dbReference type="EMBL" id="KAF7123560.1"/>
    </source>
</evidence>
<evidence type="ECO:0000256" key="1">
    <source>
        <dbReference type="PROSITE-ProRule" id="PRU00042"/>
    </source>
</evidence>
<proteinExistence type="predicted"/>